<dbReference type="SMART" id="SM00731">
    <property type="entry name" value="SprT"/>
    <property type="match status" value="1"/>
</dbReference>
<dbReference type="Gene3D" id="3.30.2010.10">
    <property type="entry name" value="Metalloproteases ('zincins'), catalytic domain"/>
    <property type="match status" value="1"/>
</dbReference>
<accession>A0AAU6R709</accession>
<evidence type="ECO:0000313" key="2">
    <source>
        <dbReference type="EMBL" id="WZE63405.1"/>
    </source>
</evidence>
<keyword evidence="2" id="KW-0645">Protease</keyword>
<dbReference type="EMBL" id="OR756648">
    <property type="protein sequence ID" value="WZE63405.1"/>
    <property type="molecule type" value="Genomic_DNA"/>
</dbReference>
<dbReference type="GO" id="GO:0006508">
    <property type="term" value="P:proteolysis"/>
    <property type="evidence" value="ECO:0007669"/>
    <property type="project" value="UniProtKB-KW"/>
</dbReference>
<organism evidence="2">
    <name type="scientific">Micrococcus phage Olihed</name>
    <dbReference type="NCBI Taxonomy" id="3092209"/>
    <lineage>
        <taxon>Viruses</taxon>
        <taxon>Duplodnaviria</taxon>
        <taxon>Heunggongvirae</taxon>
        <taxon>Uroviricota</taxon>
        <taxon>Caudoviricetes</taxon>
    </lineage>
</organism>
<dbReference type="InterPro" id="IPR006640">
    <property type="entry name" value="SprT-like_domain"/>
</dbReference>
<feature type="domain" description="SprT-like" evidence="1">
    <location>
        <begin position="4"/>
        <end position="148"/>
    </location>
</feature>
<dbReference type="GO" id="GO:0008233">
    <property type="term" value="F:peptidase activity"/>
    <property type="evidence" value="ECO:0007669"/>
    <property type="project" value="UniProtKB-KW"/>
</dbReference>
<evidence type="ECO:0000259" key="1">
    <source>
        <dbReference type="SMART" id="SM00731"/>
    </source>
</evidence>
<keyword evidence="2" id="KW-0378">Hydrolase</keyword>
<proteinExistence type="predicted"/>
<name>A0AAU6R709_9CAUD</name>
<dbReference type="GO" id="GO:0006950">
    <property type="term" value="P:response to stress"/>
    <property type="evidence" value="ECO:0007669"/>
    <property type="project" value="UniProtKB-ARBA"/>
</dbReference>
<dbReference type="Pfam" id="PF10263">
    <property type="entry name" value="SprT-like"/>
    <property type="match status" value="1"/>
</dbReference>
<sequence>MNTSQIATLARQLLAQYGLDRQGWTFAWDNGKRRAGACHYRTRTISASKYILPTASDEEVRETLLHEIAHALTPGHSHDAVWAAKLREMGGTGARTHSMETVEGRYDLTCSNCGVIGNRHQKQGHWKYASATASPYRHRVCGGILWLQDRVAAAPAVQVPVAASEARETPKEGPVCAHGCGMTTKGGRYLPGHDAKHVANLAADIAVGTRTPKDALAEIGLPHGSAALHNKLVARLHKMGWTYNDSTLTWSR</sequence>
<protein>
    <submittedName>
        <fullName evidence="2">SprT-like protease</fullName>
    </submittedName>
</protein>
<reference evidence="2" key="1">
    <citation type="submission" date="2023-10" db="EMBL/GenBank/DDBJ databases">
        <title>Two new lytic phages for Micrococcus sp. strain 1402.</title>
        <authorList>
            <person name="Petrzik K."/>
        </authorList>
    </citation>
    <scope>NUCLEOTIDE SEQUENCE</scope>
</reference>